<feature type="domain" description="Glycosyl hydrolase family 13 catalytic" evidence="3">
    <location>
        <begin position="14"/>
        <end position="370"/>
    </location>
</feature>
<organism evidence="4 5">
    <name type="scientific">Trueperella pyogenes</name>
    <dbReference type="NCBI Taxonomy" id="1661"/>
    <lineage>
        <taxon>Bacteria</taxon>
        <taxon>Bacillati</taxon>
        <taxon>Actinomycetota</taxon>
        <taxon>Actinomycetes</taxon>
        <taxon>Actinomycetales</taxon>
        <taxon>Actinomycetaceae</taxon>
        <taxon>Trueperella</taxon>
    </lineage>
</organism>
<dbReference type="Pfam" id="PF00128">
    <property type="entry name" value="Alpha-amylase"/>
    <property type="match status" value="1"/>
</dbReference>
<reference evidence="4 5" key="1">
    <citation type="submission" date="2018-11" db="EMBL/GenBank/DDBJ databases">
        <title>Multidrug-resistant genes are associated with an 42-kb island TGI1 carrying a complex class 1 integron in a Trueperella pyogenes.</title>
        <authorList>
            <person name="Dong W."/>
        </authorList>
    </citation>
    <scope>NUCLEOTIDE SEQUENCE [LARGE SCALE GENOMIC DNA]</scope>
    <source>
        <strain evidence="4 5">TP4</strain>
    </source>
</reference>
<name>A0A3S9QL75_9ACTO</name>
<evidence type="ECO:0000256" key="1">
    <source>
        <dbReference type="ARBA" id="ARBA00022801"/>
    </source>
</evidence>
<dbReference type="GO" id="GO:0016798">
    <property type="term" value="F:hydrolase activity, acting on glycosyl bonds"/>
    <property type="evidence" value="ECO:0007669"/>
    <property type="project" value="UniProtKB-KW"/>
</dbReference>
<dbReference type="Gene3D" id="3.20.20.80">
    <property type="entry name" value="Glycosidases"/>
    <property type="match status" value="1"/>
</dbReference>
<proteinExistence type="predicted"/>
<dbReference type="PANTHER" id="PTHR10357">
    <property type="entry name" value="ALPHA-AMYLASE FAMILY MEMBER"/>
    <property type="match status" value="1"/>
</dbReference>
<dbReference type="SMART" id="SM00642">
    <property type="entry name" value="Aamy"/>
    <property type="match status" value="1"/>
</dbReference>
<protein>
    <submittedName>
        <fullName evidence="4">Glycoside hydrolase family 13 protein</fullName>
    </submittedName>
</protein>
<keyword evidence="1 4" id="KW-0378">Hydrolase</keyword>
<dbReference type="EMBL" id="CP033905">
    <property type="protein sequence ID" value="AZR06724.1"/>
    <property type="molecule type" value="Genomic_DNA"/>
</dbReference>
<evidence type="ECO:0000256" key="2">
    <source>
        <dbReference type="ARBA" id="ARBA00023295"/>
    </source>
</evidence>
<dbReference type="Proteomes" id="UP000275951">
    <property type="component" value="Chromosome"/>
</dbReference>
<evidence type="ECO:0000313" key="5">
    <source>
        <dbReference type="Proteomes" id="UP000275951"/>
    </source>
</evidence>
<keyword evidence="2" id="KW-0326">Glycosidase</keyword>
<dbReference type="RefSeq" id="WP_114949327.1">
    <property type="nucleotide sequence ID" value="NZ_CP033905.1"/>
</dbReference>
<evidence type="ECO:0000259" key="3">
    <source>
        <dbReference type="SMART" id="SM00642"/>
    </source>
</evidence>
<dbReference type="AlphaFoldDB" id="A0A3S9QL75"/>
<sequence length="454" mass="52583">MATPDWLYDAVFYQIFPERFARSEAAPGCQDCVSWDSEPTRDNFFGGDLRGIGEHLDHLCELGVNALYLTPIFQAHTNHRYDAEDYFSIDRRLGSLDDFDALISLAHRWGMRVVLDGVFNHCGKTHPYFRDVVANEERSQYVDWFYVEDFPARSEPEPNYRTCSGCEYLPKWNVHHPDVRNHHLDVGRYWIDRGIDGWRLDVPYFINMNFWRRFCSAVKAKGEELYIVAEEWRDPEQWLMGDTADGTMNYTLRDLILGFTADRRVDAHSFAEAMTRLSDRIPQGFHHGMLNLLGSHDTERVLTRHKGNVDNTLLAFDMMYACIGAPMVYYGDEIGMRGENDPACRAAMIWDEEKWNHRIYQRIVDLGQIRRDNISLRRGDQEVLAIDEDTVLIMRRHERQDAAVIIHRGEGIRIGPDALPTDGRHGWVDVVADEVCHGDIIFASSGSLFLVREE</sequence>
<accession>A0A3S9QL75</accession>
<dbReference type="PANTHER" id="PTHR10357:SF210">
    <property type="entry name" value="MALTODEXTRIN GLUCOSIDASE"/>
    <property type="match status" value="1"/>
</dbReference>
<dbReference type="CDD" id="cd11338">
    <property type="entry name" value="AmyAc_CMD"/>
    <property type="match status" value="1"/>
</dbReference>
<dbReference type="InterPro" id="IPR017853">
    <property type="entry name" value="GH"/>
</dbReference>
<dbReference type="SUPFAM" id="SSF51445">
    <property type="entry name" value="(Trans)glycosidases"/>
    <property type="match status" value="1"/>
</dbReference>
<dbReference type="InterPro" id="IPR006047">
    <property type="entry name" value="GH13_cat_dom"/>
</dbReference>
<dbReference type="InterPro" id="IPR045857">
    <property type="entry name" value="O16G_dom_2"/>
</dbReference>
<dbReference type="Gene3D" id="3.90.400.10">
    <property type="entry name" value="Oligo-1,6-glucosidase, Domain 2"/>
    <property type="match status" value="1"/>
</dbReference>
<dbReference type="GO" id="GO:0005975">
    <property type="term" value="P:carbohydrate metabolic process"/>
    <property type="evidence" value="ECO:0007669"/>
    <property type="project" value="InterPro"/>
</dbReference>
<gene>
    <name evidence="4" type="ORF">EBQ10_05050</name>
</gene>
<evidence type="ECO:0000313" key="4">
    <source>
        <dbReference type="EMBL" id="AZR06724.1"/>
    </source>
</evidence>